<dbReference type="AlphaFoldDB" id="A0A1S1N141"/>
<sequence length="458" mass="51277">MKITKRFSISVLSATILMSINGYASEYVKPGETCPNDLRHVTLEEVKENTHKYCEMIGRWSIVRIGDGASISGRGYGCPVFENDTRGMGETICTDQPILNTLSPKTLFTDDKNFLLTADEWIDIQNYVATAFALPTDEPSMRLQLHMPTDLAYDAKFHALANLYTQVKSNARNWRVDTYPSAVNLAHKIYSYAGDVDDYYDPLIEAIDGFIQNDDDSSAEFAQLLLAELAATAEENQAEAKYVFEKIQQFSANNNQYHAALVGMQDGFKKDVLSQRLEQVRQRLANAHATLSDVEDEYQHYVTVAATTPTYAWVPFYGWVAAPVVAGIFGSKAAQAMSAMHDVEKEIHELEQSERHLVITIKAYDASVNSLKSTDTSLQEAQQSVAKIEAHWQFIANDLGQIVQDLDKINSNLETRNALKARLAKIKLDGRNGVINDWKEVGNKAYKFMANAYATYSN</sequence>
<dbReference type="Pfam" id="PF05791">
    <property type="entry name" value="Bacillus_HBL"/>
    <property type="match status" value="1"/>
</dbReference>
<dbReference type="SUPFAM" id="SSF58100">
    <property type="entry name" value="Bacterial hemolysins"/>
    <property type="match status" value="1"/>
</dbReference>
<dbReference type="CDD" id="cd22656">
    <property type="entry name" value="ClyA_Cry6Aa-like"/>
    <property type="match status" value="1"/>
</dbReference>
<dbReference type="SUPFAM" id="SSF56436">
    <property type="entry name" value="C-type lectin-like"/>
    <property type="match status" value="1"/>
</dbReference>
<protein>
    <submittedName>
        <fullName evidence="3">Uncharacterized protein</fullName>
    </submittedName>
</protein>
<dbReference type="EMBL" id="MNAN01000032">
    <property type="protein sequence ID" value="OHU94909.1"/>
    <property type="molecule type" value="Genomic_DNA"/>
</dbReference>
<feature type="signal peptide" evidence="2">
    <location>
        <begin position="1"/>
        <end position="24"/>
    </location>
</feature>
<gene>
    <name evidence="3" type="ORF">BIW53_12880</name>
</gene>
<dbReference type="STRING" id="327939.BIW53_12880"/>
<keyword evidence="2" id="KW-0732">Signal</keyword>
<dbReference type="InterPro" id="IPR037015">
    <property type="entry name" value="APT_N_sf"/>
</dbReference>
<proteinExistence type="predicted"/>
<dbReference type="RefSeq" id="WP_070992425.1">
    <property type="nucleotide sequence ID" value="NZ_CBCSHD010000007.1"/>
</dbReference>
<dbReference type="GO" id="GO:0016020">
    <property type="term" value="C:membrane"/>
    <property type="evidence" value="ECO:0007669"/>
    <property type="project" value="InterPro"/>
</dbReference>
<organism evidence="3 4">
    <name type="scientific">Pseudoalteromonas byunsanensis</name>
    <dbReference type="NCBI Taxonomy" id="327939"/>
    <lineage>
        <taxon>Bacteria</taxon>
        <taxon>Pseudomonadati</taxon>
        <taxon>Pseudomonadota</taxon>
        <taxon>Gammaproteobacteria</taxon>
        <taxon>Alteromonadales</taxon>
        <taxon>Pseudoalteromonadaceae</taxon>
        <taxon>Pseudoalteromonas</taxon>
    </lineage>
</organism>
<evidence type="ECO:0000256" key="2">
    <source>
        <dbReference type="SAM" id="SignalP"/>
    </source>
</evidence>
<keyword evidence="1" id="KW-0175">Coiled coil</keyword>
<evidence type="ECO:0000313" key="3">
    <source>
        <dbReference type="EMBL" id="OHU94909.1"/>
    </source>
</evidence>
<dbReference type="OrthoDB" id="5843666at2"/>
<feature type="coiled-coil region" evidence="1">
    <location>
        <begin position="270"/>
        <end position="297"/>
    </location>
</feature>
<dbReference type="Proteomes" id="UP000180253">
    <property type="component" value="Unassembled WGS sequence"/>
</dbReference>
<name>A0A1S1N141_9GAMM</name>
<feature type="chain" id="PRO_5010376324" evidence="2">
    <location>
        <begin position="25"/>
        <end position="458"/>
    </location>
</feature>
<dbReference type="InterPro" id="IPR008414">
    <property type="entry name" value="HBL"/>
</dbReference>
<dbReference type="Gene3D" id="3.10.40.10">
    <property type="entry name" value="Aerolysin/Pertussis toxin (APT), N-terminal domain"/>
    <property type="match status" value="1"/>
</dbReference>
<accession>A0A1S1N141</accession>
<keyword evidence="4" id="KW-1185">Reference proteome</keyword>
<evidence type="ECO:0000313" key="4">
    <source>
        <dbReference type="Proteomes" id="UP000180253"/>
    </source>
</evidence>
<dbReference type="NCBIfam" id="NF033928">
    <property type="entry name" value="alph_xenorhab_A"/>
    <property type="match status" value="1"/>
</dbReference>
<evidence type="ECO:0000256" key="1">
    <source>
        <dbReference type="SAM" id="Coils"/>
    </source>
</evidence>
<reference evidence="3 4" key="1">
    <citation type="submission" date="2016-10" db="EMBL/GenBank/DDBJ databases">
        <title>Pseudoalteromonas amylolytica sp. nov., isolated from the surface seawater.</title>
        <authorList>
            <person name="Wu Y.-H."/>
            <person name="Cheng H."/>
            <person name="Jin X.-B."/>
            <person name="Wang C.-S."/>
            <person name="Xu X.-W."/>
        </authorList>
    </citation>
    <scope>NUCLEOTIDE SEQUENCE [LARGE SCALE GENOMIC DNA]</scope>
    <source>
        <strain evidence="3 4">JCM 12483</strain>
    </source>
</reference>
<comment type="caution">
    <text evidence="3">The sequence shown here is derived from an EMBL/GenBank/DDBJ whole genome shotgun (WGS) entry which is preliminary data.</text>
</comment>
<dbReference type="InterPro" id="IPR016187">
    <property type="entry name" value="CTDL_fold"/>
</dbReference>
<dbReference type="Gene3D" id="1.20.1170.10">
    <property type="match status" value="1"/>
</dbReference>